<feature type="domain" description="Fe/B12 periplasmic-binding" evidence="6">
    <location>
        <begin position="106"/>
        <end position="370"/>
    </location>
</feature>
<dbReference type="SUPFAM" id="SSF53807">
    <property type="entry name" value="Helical backbone' metal receptor"/>
    <property type="match status" value="1"/>
</dbReference>
<comment type="similarity">
    <text evidence="2">Belongs to the bacterial solute-binding protein 8 family.</text>
</comment>
<dbReference type="Proteomes" id="UP001500994">
    <property type="component" value="Unassembled WGS sequence"/>
</dbReference>
<name>A0ABP6FIW9_9ACTN</name>
<organism evidence="7 8">
    <name type="scientific">Streptomyces lunalinharesii</name>
    <dbReference type="NCBI Taxonomy" id="333384"/>
    <lineage>
        <taxon>Bacteria</taxon>
        <taxon>Bacillati</taxon>
        <taxon>Actinomycetota</taxon>
        <taxon>Actinomycetes</taxon>
        <taxon>Kitasatosporales</taxon>
        <taxon>Streptomycetaceae</taxon>
        <taxon>Streptomyces</taxon>
    </lineage>
</organism>
<comment type="caution">
    <text evidence="7">The sequence shown here is derived from an EMBL/GenBank/DDBJ whole genome shotgun (WGS) entry which is preliminary data.</text>
</comment>
<proteinExistence type="inferred from homology"/>
<reference evidence="8" key="1">
    <citation type="journal article" date="2019" name="Int. J. Syst. Evol. Microbiol.">
        <title>The Global Catalogue of Microorganisms (GCM) 10K type strain sequencing project: providing services to taxonomists for standard genome sequencing and annotation.</title>
        <authorList>
            <consortium name="The Broad Institute Genomics Platform"/>
            <consortium name="The Broad Institute Genome Sequencing Center for Infectious Disease"/>
            <person name="Wu L."/>
            <person name="Ma J."/>
        </authorList>
    </citation>
    <scope>NUCLEOTIDE SEQUENCE [LARGE SCALE GENOMIC DNA]</scope>
    <source>
        <strain evidence="8">JCM 16374</strain>
    </source>
</reference>
<evidence type="ECO:0000313" key="8">
    <source>
        <dbReference type="Proteomes" id="UP001500994"/>
    </source>
</evidence>
<dbReference type="CDD" id="cd01146">
    <property type="entry name" value="FhuD"/>
    <property type="match status" value="1"/>
</dbReference>
<sequence>MTRPTHPAVPHPTRPAPSAPSPARKPPCRATARAAAAAVAAGALLLTGCGGQDSGASAAGPNGTFKAAECPAQPTTSWPEPAPAGGGSHPVRTAMGEVTVPDAPHRVVVLDTAELDSALTLGVTPVGATRSDVASGFLDYLPQDKLAGIKDVGKIGAPNLEAIAALKPDLILTNKVRDGQRYADLSKIAPTVMTDSTGYPWKQNFAVHAAALNKVPEAKRTVAAYRAHAERVTTALGGPAKARALRTNVVRFVEGADTRIYGCQSYIGTVLDDLGTGPTAVVDGAQNGLMVEVSPEQITKADADAVFYATYGSPEKSKEAQITTGPLWKNLRAVKNGKSLRVDDQLWIQGIGYTAADKILDEIQQRLAKK</sequence>
<feature type="compositionally biased region" description="Pro residues" evidence="5">
    <location>
        <begin position="7"/>
        <end position="25"/>
    </location>
</feature>
<evidence type="ECO:0000256" key="1">
    <source>
        <dbReference type="ARBA" id="ARBA00004196"/>
    </source>
</evidence>
<evidence type="ECO:0000313" key="7">
    <source>
        <dbReference type="EMBL" id="GAA2691709.1"/>
    </source>
</evidence>
<gene>
    <name evidence="7" type="ORF">GCM10009864_77660</name>
</gene>
<keyword evidence="4" id="KW-0732">Signal</keyword>
<dbReference type="PANTHER" id="PTHR30532:SF1">
    <property type="entry name" value="IRON(3+)-HYDROXAMATE-BINDING PROTEIN FHUD"/>
    <property type="match status" value="1"/>
</dbReference>
<feature type="region of interest" description="Disordered" evidence="5">
    <location>
        <begin position="67"/>
        <end position="94"/>
    </location>
</feature>
<dbReference type="PANTHER" id="PTHR30532">
    <property type="entry name" value="IRON III DICITRATE-BINDING PERIPLASMIC PROTEIN"/>
    <property type="match status" value="1"/>
</dbReference>
<evidence type="ECO:0000256" key="4">
    <source>
        <dbReference type="ARBA" id="ARBA00022729"/>
    </source>
</evidence>
<dbReference type="PROSITE" id="PS50983">
    <property type="entry name" value="FE_B12_PBP"/>
    <property type="match status" value="1"/>
</dbReference>
<evidence type="ECO:0000256" key="3">
    <source>
        <dbReference type="ARBA" id="ARBA00022448"/>
    </source>
</evidence>
<protein>
    <submittedName>
        <fullName evidence="7">Iron-siderophore ABC transporter substrate-binding protein</fullName>
    </submittedName>
</protein>
<dbReference type="InterPro" id="IPR002491">
    <property type="entry name" value="ABC_transptr_periplasmic_BD"/>
</dbReference>
<dbReference type="EMBL" id="BAAARK010000057">
    <property type="protein sequence ID" value="GAA2691709.1"/>
    <property type="molecule type" value="Genomic_DNA"/>
</dbReference>
<dbReference type="RefSeq" id="WP_344584512.1">
    <property type="nucleotide sequence ID" value="NZ_BAAARK010000057.1"/>
</dbReference>
<comment type="subcellular location">
    <subcellularLocation>
        <location evidence="1">Cell envelope</location>
    </subcellularLocation>
</comment>
<evidence type="ECO:0000256" key="5">
    <source>
        <dbReference type="SAM" id="MobiDB-lite"/>
    </source>
</evidence>
<accession>A0ABP6FIW9</accession>
<evidence type="ECO:0000256" key="2">
    <source>
        <dbReference type="ARBA" id="ARBA00008814"/>
    </source>
</evidence>
<dbReference type="InterPro" id="IPR051313">
    <property type="entry name" value="Bact_iron-sidero_bind"/>
</dbReference>
<evidence type="ECO:0000259" key="6">
    <source>
        <dbReference type="PROSITE" id="PS50983"/>
    </source>
</evidence>
<feature type="region of interest" description="Disordered" evidence="5">
    <location>
        <begin position="1"/>
        <end position="32"/>
    </location>
</feature>
<dbReference type="Gene3D" id="3.40.50.1980">
    <property type="entry name" value="Nitrogenase molybdenum iron protein domain"/>
    <property type="match status" value="2"/>
</dbReference>
<dbReference type="Pfam" id="PF01497">
    <property type="entry name" value="Peripla_BP_2"/>
    <property type="match status" value="1"/>
</dbReference>
<keyword evidence="3" id="KW-0813">Transport</keyword>
<keyword evidence="8" id="KW-1185">Reference proteome</keyword>